<protein>
    <submittedName>
        <fullName evidence="1">Phage tail assembly chaperone</fullName>
    </submittedName>
</protein>
<name>A0A6N1VHJ5_9HYPH</name>
<gene>
    <name evidence="1" type="ORF">HTY61_09300</name>
</gene>
<reference evidence="1 2" key="1">
    <citation type="submission" date="2020-06" db="EMBL/GenBank/DDBJ databases">
        <title>Oricola thermophila sp. nov. isolated from a tidal sediments.</title>
        <authorList>
            <person name="Kwon K.K."/>
            <person name="Yang S.-H."/>
            <person name="Park M.-J."/>
        </authorList>
    </citation>
    <scope>NUCLEOTIDE SEQUENCE [LARGE SCALE GENOMIC DNA]</scope>
    <source>
        <strain evidence="1 2">MEBiC13590</strain>
    </source>
</reference>
<dbReference type="KEGG" id="orm:HTY61_09300"/>
<dbReference type="EMBL" id="CP054836">
    <property type="protein sequence ID" value="QKV18629.1"/>
    <property type="molecule type" value="Genomic_DNA"/>
</dbReference>
<dbReference type="InterPro" id="IPR011739">
    <property type="entry name" value="GTA_rcc01693"/>
</dbReference>
<accession>A0A6N1VHJ5</accession>
<proteinExistence type="predicted"/>
<dbReference type="RefSeq" id="WP_175276522.1">
    <property type="nucleotide sequence ID" value="NZ_CP054836.1"/>
</dbReference>
<dbReference type="NCBIfam" id="TIGR02216">
    <property type="entry name" value="phage_TIGR02216"/>
    <property type="match status" value="1"/>
</dbReference>
<dbReference type="InterPro" id="IPR019056">
    <property type="entry name" value="Phage_TAC_6"/>
</dbReference>
<dbReference type="Pfam" id="PF09550">
    <property type="entry name" value="Phage_TAC_6"/>
    <property type="match status" value="1"/>
</dbReference>
<dbReference type="AlphaFoldDB" id="A0A6N1VHJ5"/>
<keyword evidence="2" id="KW-1185">Reference proteome</keyword>
<dbReference type="Proteomes" id="UP000509367">
    <property type="component" value="Chromosome"/>
</dbReference>
<sequence length="78" mass="8741">MAERFPWEAAMAFGLGVLRLAPREFWAMTPRELASAMRACGHGLHAPPGRAEMEALMRAFPDPPRTMPARETPGHRRD</sequence>
<organism evidence="1 2">
    <name type="scientific">Oricola thermophila</name>
    <dbReference type="NCBI Taxonomy" id="2742145"/>
    <lineage>
        <taxon>Bacteria</taxon>
        <taxon>Pseudomonadati</taxon>
        <taxon>Pseudomonadota</taxon>
        <taxon>Alphaproteobacteria</taxon>
        <taxon>Hyphomicrobiales</taxon>
        <taxon>Ahrensiaceae</taxon>
        <taxon>Oricola</taxon>
    </lineage>
</organism>
<evidence type="ECO:0000313" key="2">
    <source>
        <dbReference type="Proteomes" id="UP000509367"/>
    </source>
</evidence>
<evidence type="ECO:0000313" key="1">
    <source>
        <dbReference type="EMBL" id="QKV18629.1"/>
    </source>
</evidence>